<dbReference type="Proteomes" id="UP000276864">
    <property type="component" value="Unassembled WGS sequence"/>
</dbReference>
<feature type="transmembrane region" description="Helical" evidence="5">
    <location>
        <begin position="132"/>
        <end position="154"/>
    </location>
</feature>
<feature type="transmembrane region" description="Helical" evidence="5">
    <location>
        <begin position="74"/>
        <end position="93"/>
    </location>
</feature>
<evidence type="ECO:0000313" key="6">
    <source>
        <dbReference type="EMBL" id="RMY16119.1"/>
    </source>
</evidence>
<feature type="transmembrane region" description="Helical" evidence="5">
    <location>
        <begin position="261"/>
        <end position="279"/>
    </location>
</feature>
<dbReference type="InterPro" id="IPR007568">
    <property type="entry name" value="RTA1"/>
</dbReference>
<evidence type="ECO:0000256" key="3">
    <source>
        <dbReference type="ARBA" id="ARBA00022989"/>
    </source>
</evidence>
<dbReference type="VEuPathDB" id="FungiDB:BTJ68_02273"/>
<organism evidence="6 9">
    <name type="scientific">Hortaea werneckii</name>
    <name type="common">Black yeast</name>
    <name type="synonym">Cladosporium werneckii</name>
    <dbReference type="NCBI Taxonomy" id="91943"/>
    <lineage>
        <taxon>Eukaryota</taxon>
        <taxon>Fungi</taxon>
        <taxon>Dikarya</taxon>
        <taxon>Ascomycota</taxon>
        <taxon>Pezizomycotina</taxon>
        <taxon>Dothideomycetes</taxon>
        <taxon>Dothideomycetidae</taxon>
        <taxon>Mycosphaerellales</taxon>
        <taxon>Teratosphaeriaceae</taxon>
        <taxon>Hortaea</taxon>
    </lineage>
</organism>
<evidence type="ECO:0000313" key="7">
    <source>
        <dbReference type="EMBL" id="RMY26596.1"/>
    </source>
</evidence>
<feature type="transmembrane region" description="Helical" evidence="5">
    <location>
        <begin position="299"/>
        <end position="318"/>
    </location>
</feature>
<dbReference type="EMBL" id="QWIK01000017">
    <property type="protein sequence ID" value="RMY16119.1"/>
    <property type="molecule type" value="Genomic_DNA"/>
</dbReference>
<dbReference type="PANTHER" id="PTHR31465">
    <property type="entry name" value="PROTEIN RTA1-RELATED"/>
    <property type="match status" value="1"/>
</dbReference>
<comment type="subcellular location">
    <subcellularLocation>
        <location evidence="1">Membrane</location>
        <topology evidence="1">Multi-pass membrane protein</topology>
    </subcellularLocation>
</comment>
<evidence type="ECO:0000313" key="8">
    <source>
        <dbReference type="Proteomes" id="UP000276864"/>
    </source>
</evidence>
<feature type="transmembrane region" description="Helical" evidence="5">
    <location>
        <begin position="100"/>
        <end position="120"/>
    </location>
</feature>
<dbReference type="PANTHER" id="PTHR31465:SF8">
    <property type="entry name" value="DOMAIN PROTEIN, PUTATIVE (AFU_ORTHOLOGUE AFUA_6G14140)-RELATED"/>
    <property type="match status" value="1"/>
</dbReference>
<keyword evidence="3 5" id="KW-1133">Transmembrane helix</keyword>
<evidence type="ECO:0000256" key="4">
    <source>
        <dbReference type="ARBA" id="ARBA00023136"/>
    </source>
</evidence>
<name>A0A3M6ZLX5_HORWE</name>
<dbReference type="GO" id="GO:0000324">
    <property type="term" value="C:fungal-type vacuole"/>
    <property type="evidence" value="ECO:0007669"/>
    <property type="project" value="TreeGrafter"/>
</dbReference>
<evidence type="ECO:0000256" key="1">
    <source>
        <dbReference type="ARBA" id="ARBA00004141"/>
    </source>
</evidence>
<protein>
    <submittedName>
        <fullName evidence="6">Uncharacterized protein</fullName>
    </submittedName>
</protein>
<evidence type="ECO:0000313" key="9">
    <source>
        <dbReference type="Proteomes" id="UP000282582"/>
    </source>
</evidence>
<dbReference type="EMBL" id="QWIM01001387">
    <property type="protein sequence ID" value="RMY26596.1"/>
    <property type="molecule type" value="Genomic_DNA"/>
</dbReference>
<dbReference type="GO" id="GO:0005886">
    <property type="term" value="C:plasma membrane"/>
    <property type="evidence" value="ECO:0007669"/>
    <property type="project" value="TreeGrafter"/>
</dbReference>
<reference evidence="8 9" key="1">
    <citation type="journal article" date="2018" name="BMC Genomics">
        <title>Genomic evidence for intraspecific hybridization in a clonal and extremely halotolerant yeast.</title>
        <authorList>
            <person name="Gostincar C."/>
            <person name="Stajich J.E."/>
            <person name="Zupancic J."/>
            <person name="Zalar P."/>
            <person name="Gunde-Cimerman N."/>
        </authorList>
    </citation>
    <scope>NUCLEOTIDE SEQUENCE [LARGE SCALE GENOMIC DNA]</scope>
    <source>
        <strain evidence="7 8">EXF-6651</strain>
        <strain evidence="6 9">EXF-6654</strain>
    </source>
</reference>
<keyword evidence="4 5" id="KW-0472">Membrane</keyword>
<keyword evidence="2 5" id="KW-0812">Transmembrane</keyword>
<gene>
    <name evidence="7" type="ORF">D0866_10758</name>
    <name evidence="6" type="ORF">D0868_00490</name>
</gene>
<comment type="caution">
    <text evidence="6">The sequence shown here is derived from an EMBL/GenBank/DDBJ whole genome shotgun (WGS) entry which is preliminary data.</text>
</comment>
<dbReference type="AlphaFoldDB" id="A0A3M6ZLX5"/>
<evidence type="ECO:0000256" key="5">
    <source>
        <dbReference type="SAM" id="Phobius"/>
    </source>
</evidence>
<evidence type="ECO:0000256" key="2">
    <source>
        <dbReference type="ARBA" id="ARBA00022692"/>
    </source>
</evidence>
<dbReference type="Proteomes" id="UP000282582">
    <property type="component" value="Unassembled WGS sequence"/>
</dbReference>
<accession>A0A3M6ZLX5</accession>
<sequence length="348" mass="38115">MGDDVSFTHYKTIQSTISLIANINIPTVHQTTTLPSTQMDAAIPHLIIRADQNQGCTQTTCPVSQSVYGYRPNLAATITFLLIFLFSGLTSTYQGLQTRTYFFTGAMVLGSLSEVLGYTAKMLLWNDPFSDVGFKMSVVLLTFAPAFYAAGIYYTLKHICLTVDGGRWSRLRPGWYTYIFISCDVFSIVLQAVGGACAAAAESDGLLAAGDNIMITGLATQVFTLVVFGLLAADYGVAVYRHRDELNPATVELRQSLRFKLFVVALWIAFLGILIRCTYRVAELAGGWVDNPILRNQGLFIGLDSVAVAIAAVILNIFHPGYCFPSSQERKVRQHSESPGEDLQMAKV</sequence>
<proteinExistence type="predicted"/>
<feature type="transmembrane region" description="Helical" evidence="5">
    <location>
        <begin position="213"/>
        <end position="240"/>
    </location>
</feature>
<dbReference type="Pfam" id="PF04479">
    <property type="entry name" value="RTA1"/>
    <property type="match status" value="1"/>
</dbReference>
<feature type="transmembrane region" description="Helical" evidence="5">
    <location>
        <begin position="175"/>
        <end position="201"/>
    </location>
</feature>